<gene>
    <name evidence="1" type="ORF">RZ517_01295</name>
</gene>
<keyword evidence="1" id="KW-0966">Cell projection</keyword>
<sequence length="119" mass="13533">MTHNSTQSLFDELDDLLETEREALLEGDLEKIAELLSAKENLMDKVNSLERVQTAPLQALHDKATRNQVLLDGALQGIRRAAMRLATIRHIRRNLETYGEDGRKTIIEGEVVRKVEKRA</sequence>
<dbReference type="RefSeq" id="WP_338549692.1">
    <property type="nucleotide sequence ID" value="NZ_CP146069.1"/>
</dbReference>
<accession>A0ABZ2HKE6</accession>
<keyword evidence="1" id="KW-0282">Flagellum</keyword>
<dbReference type="InterPro" id="IPR036679">
    <property type="entry name" value="FlgN-like_sf"/>
</dbReference>
<keyword evidence="2" id="KW-1185">Reference proteome</keyword>
<protein>
    <submittedName>
        <fullName evidence="1">Flagellar protein FlgN</fullName>
    </submittedName>
</protein>
<dbReference type="Proteomes" id="UP001364156">
    <property type="component" value="Chromosome"/>
</dbReference>
<dbReference type="EMBL" id="CP146069">
    <property type="protein sequence ID" value="WWR46847.1"/>
    <property type="molecule type" value="Genomic_DNA"/>
</dbReference>
<reference evidence="1 2" key="1">
    <citation type="submission" date="2023-10" db="EMBL/GenBank/DDBJ databases">
        <title>Roseovarius strain S88 nov., isolated from a marine algae.</title>
        <authorList>
            <person name="Lee M.W."/>
            <person name="Lee J.K."/>
            <person name="Kim J.M."/>
            <person name="Choi D.G."/>
            <person name="Baek J.H."/>
            <person name="Bayburt H."/>
            <person name="Jung J.J."/>
            <person name="Han D.M."/>
            <person name="Jeon C.O."/>
        </authorList>
    </citation>
    <scope>NUCLEOTIDE SEQUENCE [LARGE SCALE GENOMIC DNA]</scope>
    <source>
        <strain evidence="1 2">S88</strain>
    </source>
</reference>
<name>A0ABZ2HKE6_9RHOB</name>
<evidence type="ECO:0000313" key="2">
    <source>
        <dbReference type="Proteomes" id="UP001364156"/>
    </source>
</evidence>
<proteinExistence type="predicted"/>
<keyword evidence="1" id="KW-0969">Cilium</keyword>
<dbReference type="Gene3D" id="1.20.58.300">
    <property type="entry name" value="FlgN-like"/>
    <property type="match status" value="1"/>
</dbReference>
<evidence type="ECO:0000313" key="1">
    <source>
        <dbReference type="EMBL" id="WWR46847.1"/>
    </source>
</evidence>
<organism evidence="1 2">
    <name type="scientific">Roseovarius phycicola</name>
    <dbReference type="NCBI Taxonomy" id="3080976"/>
    <lineage>
        <taxon>Bacteria</taxon>
        <taxon>Pseudomonadati</taxon>
        <taxon>Pseudomonadota</taxon>
        <taxon>Alphaproteobacteria</taxon>
        <taxon>Rhodobacterales</taxon>
        <taxon>Roseobacteraceae</taxon>
        <taxon>Roseovarius</taxon>
    </lineage>
</organism>
<dbReference type="SUPFAM" id="SSF140566">
    <property type="entry name" value="FlgN-like"/>
    <property type="match status" value="1"/>
</dbReference>